<dbReference type="STRING" id="526227.Mesil_1245"/>
<evidence type="ECO:0000313" key="4">
    <source>
        <dbReference type="Proteomes" id="UP000001916"/>
    </source>
</evidence>
<dbReference type="OrthoDB" id="9777271at2"/>
<dbReference type="RefSeq" id="WP_013157715.1">
    <property type="nucleotide sequence ID" value="NC_014212.1"/>
</dbReference>
<dbReference type="AlphaFoldDB" id="D7BDZ1"/>
<gene>
    <name evidence="3" type="ordered locus">Mesil_1245</name>
</gene>
<feature type="domain" description="CHAD" evidence="2">
    <location>
        <begin position="1"/>
        <end position="227"/>
    </location>
</feature>
<dbReference type="EMBL" id="CP002042">
    <property type="protein sequence ID" value="ADH63142.1"/>
    <property type="molecule type" value="Genomic_DNA"/>
</dbReference>
<organism evidence="3 4">
    <name type="scientific">Allomeiothermus silvanus (strain ATCC 700542 / DSM 9946 / NBRC 106475 / NCIMB 13440 / VI-R2)</name>
    <name type="common">Thermus silvanus</name>
    <dbReference type="NCBI Taxonomy" id="526227"/>
    <lineage>
        <taxon>Bacteria</taxon>
        <taxon>Thermotogati</taxon>
        <taxon>Deinococcota</taxon>
        <taxon>Deinococci</taxon>
        <taxon>Thermales</taxon>
        <taxon>Thermaceae</taxon>
        <taxon>Allomeiothermus</taxon>
    </lineage>
</organism>
<dbReference type="Gene3D" id="1.40.20.10">
    <property type="entry name" value="CHAD domain"/>
    <property type="match status" value="1"/>
</dbReference>
<dbReference type="eggNOG" id="COG5607">
    <property type="taxonomic scope" value="Bacteria"/>
</dbReference>
<accession>D7BDZ1</accession>
<dbReference type="Proteomes" id="UP000001916">
    <property type="component" value="Chromosome"/>
</dbReference>
<name>D7BDZ1_ALLS1</name>
<dbReference type="HOGENOM" id="CLU_1179099_0_0_0"/>
<keyword evidence="4" id="KW-1185">Reference proteome</keyword>
<dbReference type="InterPro" id="IPR007899">
    <property type="entry name" value="CHAD_dom"/>
</dbReference>
<dbReference type="PANTHER" id="PTHR39339">
    <property type="entry name" value="SLR1444 PROTEIN"/>
    <property type="match status" value="1"/>
</dbReference>
<dbReference type="Pfam" id="PF05235">
    <property type="entry name" value="CHAD"/>
    <property type="match status" value="1"/>
</dbReference>
<feature type="coiled-coil region" evidence="1">
    <location>
        <begin position="117"/>
        <end position="194"/>
    </location>
</feature>
<proteinExistence type="predicted"/>
<protein>
    <submittedName>
        <fullName evidence="3">CHAD domain containing protein</fullName>
    </submittedName>
</protein>
<sequence length="227" mass="26137">MITPTRWLLHLENHLPVARKGDDPEGVHQVRVAGRRLRVWLELGGYQVLHDDLRWLVRGAGKVRDLEVMLHSPLPKSLAAWLAEKLQAAREELTPMLDSPRLMGLTRALHNLPPLPISEAEKRLERFERRVQKREATWNATRSFEDLHALRRALRRLRYAREYLEQDVEDLKALQEALGQLNDAEVALRHLEEFEAAGGRAAPSYRKLLETQREKGLAAARELLVKG</sequence>
<dbReference type="KEGG" id="msv:Mesil_1245"/>
<dbReference type="InterPro" id="IPR038186">
    <property type="entry name" value="CHAD_dom_sf"/>
</dbReference>
<evidence type="ECO:0000313" key="3">
    <source>
        <dbReference type="EMBL" id="ADH63142.1"/>
    </source>
</evidence>
<keyword evidence="1" id="KW-0175">Coiled coil</keyword>
<evidence type="ECO:0000256" key="1">
    <source>
        <dbReference type="SAM" id="Coils"/>
    </source>
</evidence>
<evidence type="ECO:0000259" key="2">
    <source>
        <dbReference type="PROSITE" id="PS51708"/>
    </source>
</evidence>
<dbReference type="PROSITE" id="PS51708">
    <property type="entry name" value="CHAD"/>
    <property type="match status" value="1"/>
</dbReference>
<dbReference type="PANTHER" id="PTHR39339:SF1">
    <property type="entry name" value="CHAD DOMAIN-CONTAINING PROTEIN"/>
    <property type="match status" value="1"/>
</dbReference>
<reference evidence="3 4" key="1">
    <citation type="journal article" date="2010" name="Stand. Genomic Sci.">
        <title>Complete genome sequence of Meiothermus silvanus type strain (VI-R2).</title>
        <authorList>
            <person name="Sikorski J."/>
            <person name="Tindall B.J."/>
            <person name="Lowry S."/>
            <person name="Lucas S."/>
            <person name="Nolan M."/>
            <person name="Copeland A."/>
            <person name="Glavina Del Rio T."/>
            <person name="Tice H."/>
            <person name="Cheng J.F."/>
            <person name="Han C."/>
            <person name="Pitluck S."/>
            <person name="Liolios K."/>
            <person name="Ivanova N."/>
            <person name="Mavromatis K."/>
            <person name="Mikhailova N."/>
            <person name="Pati A."/>
            <person name="Goodwin L."/>
            <person name="Chen A."/>
            <person name="Palaniappan K."/>
            <person name="Land M."/>
            <person name="Hauser L."/>
            <person name="Chang Y.J."/>
            <person name="Jeffries C.D."/>
            <person name="Rohde M."/>
            <person name="Goker M."/>
            <person name="Woyke T."/>
            <person name="Bristow J."/>
            <person name="Eisen J.A."/>
            <person name="Markowitz V."/>
            <person name="Hugenholtz P."/>
            <person name="Kyrpides N.C."/>
            <person name="Klenk H.P."/>
            <person name="Lapidus A."/>
        </authorList>
    </citation>
    <scope>NUCLEOTIDE SEQUENCE [LARGE SCALE GENOMIC DNA]</scope>
    <source>
        <strain evidence="4">ATCC 700542 / DSM 9946 / VI-R2</strain>
    </source>
</reference>
<dbReference type="SMART" id="SM00880">
    <property type="entry name" value="CHAD"/>
    <property type="match status" value="1"/>
</dbReference>